<evidence type="ECO:0000313" key="7">
    <source>
        <dbReference type="EMBL" id="SBT07046.1"/>
    </source>
</evidence>
<dbReference type="InterPro" id="IPR011639">
    <property type="entry name" value="MethylTrfase_TaqI-like_dom"/>
</dbReference>
<dbReference type="GO" id="GO:0009007">
    <property type="term" value="F:site-specific DNA-methyltransferase (adenine-specific) activity"/>
    <property type="evidence" value="ECO:0007669"/>
    <property type="project" value="UniProtKB-EC"/>
</dbReference>
<dbReference type="RefSeq" id="WP_186407488.1">
    <property type="nucleotide sequence ID" value="NZ_FLQX01000116.1"/>
</dbReference>
<dbReference type="Gene3D" id="3.40.50.150">
    <property type="entry name" value="Vaccinia Virus protein VP39"/>
    <property type="match status" value="1"/>
</dbReference>
<evidence type="ECO:0000256" key="5">
    <source>
        <dbReference type="ARBA" id="ARBA00047942"/>
    </source>
</evidence>
<evidence type="ECO:0000256" key="1">
    <source>
        <dbReference type="ARBA" id="ARBA00011900"/>
    </source>
</evidence>
<keyword evidence="3" id="KW-0808">Transferase</keyword>
<dbReference type="Pfam" id="PF07669">
    <property type="entry name" value="Eco57I"/>
    <property type="match status" value="1"/>
</dbReference>
<evidence type="ECO:0000256" key="3">
    <source>
        <dbReference type="ARBA" id="ARBA00022679"/>
    </source>
</evidence>
<dbReference type="AlphaFoldDB" id="A0A1A8XQW7"/>
<dbReference type="GO" id="GO:0003676">
    <property type="term" value="F:nucleic acid binding"/>
    <property type="evidence" value="ECO:0007669"/>
    <property type="project" value="InterPro"/>
</dbReference>
<evidence type="ECO:0000259" key="6">
    <source>
        <dbReference type="Pfam" id="PF07669"/>
    </source>
</evidence>
<evidence type="ECO:0000313" key="8">
    <source>
        <dbReference type="Proteomes" id="UP000199169"/>
    </source>
</evidence>
<proteinExistence type="predicted"/>
<gene>
    <name evidence="7" type="ORF">ACCAA_40012</name>
</gene>
<keyword evidence="8" id="KW-1185">Reference proteome</keyword>
<feature type="domain" description="Type II methyltransferase M.TaqI-like" evidence="6">
    <location>
        <begin position="277"/>
        <end position="462"/>
    </location>
</feature>
<dbReference type="SUPFAM" id="SSF53335">
    <property type="entry name" value="S-adenosyl-L-methionine-dependent methyltransferases"/>
    <property type="match status" value="1"/>
</dbReference>
<dbReference type="EC" id="2.1.1.72" evidence="1"/>
<dbReference type="GO" id="GO:0032259">
    <property type="term" value="P:methylation"/>
    <property type="evidence" value="ECO:0007669"/>
    <property type="project" value="UniProtKB-KW"/>
</dbReference>
<evidence type="ECO:0000256" key="4">
    <source>
        <dbReference type="ARBA" id="ARBA00022691"/>
    </source>
</evidence>
<dbReference type="GO" id="GO:0006304">
    <property type="term" value="P:DNA modification"/>
    <property type="evidence" value="ECO:0007669"/>
    <property type="project" value="InterPro"/>
</dbReference>
<dbReference type="PANTHER" id="PTHR33841:SF1">
    <property type="entry name" value="DNA METHYLTRANSFERASE A"/>
    <property type="match status" value="1"/>
</dbReference>
<evidence type="ECO:0000256" key="2">
    <source>
        <dbReference type="ARBA" id="ARBA00022603"/>
    </source>
</evidence>
<dbReference type="PROSITE" id="PS00092">
    <property type="entry name" value="N6_MTASE"/>
    <property type="match status" value="1"/>
</dbReference>
<dbReference type="InterPro" id="IPR002052">
    <property type="entry name" value="DNA_methylase_N6_adenine_CS"/>
</dbReference>
<dbReference type="Proteomes" id="UP000199169">
    <property type="component" value="Unassembled WGS sequence"/>
</dbReference>
<dbReference type="NCBIfam" id="NF033451">
    <property type="entry name" value="BREX_2_MTaseX"/>
    <property type="match status" value="1"/>
</dbReference>
<organism evidence="7 8">
    <name type="scientific">Candidatus Accumulibacter aalborgensis</name>
    <dbReference type="NCBI Taxonomy" id="1860102"/>
    <lineage>
        <taxon>Bacteria</taxon>
        <taxon>Pseudomonadati</taxon>
        <taxon>Pseudomonadota</taxon>
        <taxon>Betaproteobacteria</taxon>
        <taxon>Candidatus Accumulibacter</taxon>
    </lineage>
</organism>
<accession>A0A1A8XQW7</accession>
<dbReference type="InterPro" id="IPR029063">
    <property type="entry name" value="SAM-dependent_MTases_sf"/>
</dbReference>
<dbReference type="STRING" id="1860102.ACCAA_40012"/>
<keyword evidence="4" id="KW-0949">S-adenosyl-L-methionine</keyword>
<dbReference type="PANTHER" id="PTHR33841">
    <property type="entry name" value="DNA METHYLTRANSFERASE YEEA-RELATED"/>
    <property type="match status" value="1"/>
</dbReference>
<name>A0A1A8XQW7_9PROT</name>
<dbReference type="InterPro" id="IPR050953">
    <property type="entry name" value="N4_N6_ade-DNA_methylase"/>
</dbReference>
<dbReference type="EMBL" id="FLQX01000116">
    <property type="protein sequence ID" value="SBT07046.1"/>
    <property type="molecule type" value="Genomic_DNA"/>
</dbReference>
<reference evidence="7 8" key="1">
    <citation type="submission" date="2016-06" db="EMBL/GenBank/DDBJ databases">
        <authorList>
            <person name="Kjaerup R.B."/>
            <person name="Dalgaard T.S."/>
            <person name="Juul-Madsen H.R."/>
        </authorList>
    </citation>
    <scope>NUCLEOTIDE SEQUENCE [LARGE SCALE GENOMIC DNA]</scope>
    <source>
        <strain evidence="7">3</strain>
    </source>
</reference>
<comment type="catalytic activity">
    <reaction evidence="5">
        <text>a 2'-deoxyadenosine in DNA + S-adenosyl-L-methionine = an N(6)-methyl-2'-deoxyadenosine in DNA + S-adenosyl-L-homocysteine + H(+)</text>
        <dbReference type="Rhea" id="RHEA:15197"/>
        <dbReference type="Rhea" id="RHEA-COMP:12418"/>
        <dbReference type="Rhea" id="RHEA-COMP:12419"/>
        <dbReference type="ChEBI" id="CHEBI:15378"/>
        <dbReference type="ChEBI" id="CHEBI:57856"/>
        <dbReference type="ChEBI" id="CHEBI:59789"/>
        <dbReference type="ChEBI" id="CHEBI:90615"/>
        <dbReference type="ChEBI" id="CHEBI:90616"/>
        <dbReference type="EC" id="2.1.1.72"/>
    </reaction>
</comment>
<protein>
    <recommendedName>
        <fullName evidence="1">site-specific DNA-methyltransferase (adenine-specific)</fullName>
        <ecNumber evidence="1">2.1.1.72</ecNumber>
    </recommendedName>
</protein>
<sequence length="819" mass="90752">MINAQILLADLTRLLKRLEDDLRERALSSASEVPELRTQLQAEWQAARDAGRTAEAFESWGEQAITQAGVHWLLSCVFLRFIEDNELVDRPWISGTPQSGRLALARDRHDAYFREHPHQNDRDYLLACFREAGALPGLHTFFDGAHNPVFRLGISGDAAMAVMQFWQEVAADSGALIRDFTDPSWNTRFLGDLYQDLSEATRKRYALLQTPEFVEEFILDRTLTPAINEFGYREVRMIDPTCGSGHFLLGGFHRLVEEWSSNEPGRNRRDIAQKALNAVAGVDLNPFAVAIARFRLLLAALKASDVHRMAEALDFKIHVAIGDSLLHGRRFGLSATEDMFQGSEHFADTGLAHAYASEDLAEVQEILGRQYHAVVGNPPYIVVRDAALNAAYRRQYASCHMKYSLGAPFTDRFFELAVTGRDAQPAGYVGLITANSFMKREFGAKLIEQVLPRLDLTHVVDTSGAYIPGHGTPTVILFGRHRAPVSDAVRTVMGIKGEPSTPDDPAQGLVWSAIVGQIDRAGSESEFVSVADTPRATFARHPWSIGGGGVLGVKQRIEGGREVLKTWSISIGFAVITGEDDVYVMPPHVAAKIEAPTKEFGVGDEVRDWTHTPSDVAIFPYIERDGMHSATASPACSKLENHFWKMRTKLRNRLMFGKTPEMAGKAWWELSFVSSERTLAPYLIPFSFVSTHNHFLLDRGGKAFNRTAPVIRLPKLADLNEHLGLLGLLNSSVACFWLKQVSQNRGSTVDQKGARQRTAPFEDFYELGSGIVAEFPLIDNRPVDLAETLDRLAQELAAISPAALLDTSRVPEGDHDASP</sequence>
<keyword evidence="2" id="KW-0489">Methyltransferase</keyword>